<name>A0A916ZAB1_9BACL</name>
<evidence type="ECO:0000259" key="1">
    <source>
        <dbReference type="Pfam" id="PF01261"/>
    </source>
</evidence>
<comment type="caution">
    <text evidence="2">The sequence shown here is derived from an EMBL/GenBank/DDBJ whole genome shotgun (WGS) entry which is preliminary data.</text>
</comment>
<reference evidence="2" key="1">
    <citation type="journal article" date="2014" name="Int. J. Syst. Evol. Microbiol.">
        <title>Complete genome sequence of Corynebacterium casei LMG S-19264T (=DSM 44701T), isolated from a smear-ripened cheese.</title>
        <authorList>
            <consortium name="US DOE Joint Genome Institute (JGI-PGF)"/>
            <person name="Walter F."/>
            <person name="Albersmeier A."/>
            <person name="Kalinowski J."/>
            <person name="Ruckert C."/>
        </authorList>
    </citation>
    <scope>NUCLEOTIDE SEQUENCE</scope>
    <source>
        <strain evidence="2">CGMCC 1.15178</strain>
    </source>
</reference>
<dbReference type="PANTHER" id="PTHR12110:SF41">
    <property type="entry name" value="INOSOSE DEHYDRATASE"/>
    <property type="match status" value="1"/>
</dbReference>
<dbReference type="AlphaFoldDB" id="A0A916ZAB1"/>
<protein>
    <submittedName>
        <fullName evidence="2">Sugar phosphate isomerase</fullName>
    </submittedName>
</protein>
<sequence length="253" mass="28131">MLHTGMLSVTFRNLQPEEIIRLTVQAGLDAIEWGGDIHVPHGNVEVAKRVKRLTEEAGLIIASYGSYYKAGVYDSDVPYFEDVLSSAIALGAPAIRIWAGNKGSEKVELGWRDQVIADIIRVANQAQQENIRIHLEYHANTLTDTLESTLALLEAVGHPNVGTNWQPPTLLTFGEQLESLDGVLPFLADVHVYYLQLGERYPLSSGSEEWGEFFHRISSSAGNSRFALLEFVRGNDPKQFLEDAGELRRLLKS</sequence>
<organism evidence="2 3">
    <name type="scientific">Paenibacillus nasutitermitis</name>
    <dbReference type="NCBI Taxonomy" id="1652958"/>
    <lineage>
        <taxon>Bacteria</taxon>
        <taxon>Bacillati</taxon>
        <taxon>Bacillota</taxon>
        <taxon>Bacilli</taxon>
        <taxon>Bacillales</taxon>
        <taxon>Paenibacillaceae</taxon>
        <taxon>Paenibacillus</taxon>
    </lineage>
</organism>
<dbReference type="RefSeq" id="WP_188995478.1">
    <property type="nucleotide sequence ID" value="NZ_BMHP01000003.1"/>
</dbReference>
<dbReference type="EMBL" id="BMHP01000003">
    <property type="protein sequence ID" value="GGD83433.1"/>
    <property type="molecule type" value="Genomic_DNA"/>
</dbReference>
<dbReference type="GO" id="GO:0016853">
    <property type="term" value="F:isomerase activity"/>
    <property type="evidence" value="ECO:0007669"/>
    <property type="project" value="UniProtKB-KW"/>
</dbReference>
<evidence type="ECO:0000313" key="2">
    <source>
        <dbReference type="EMBL" id="GGD83433.1"/>
    </source>
</evidence>
<keyword evidence="2" id="KW-0413">Isomerase</keyword>
<dbReference type="InterPro" id="IPR013022">
    <property type="entry name" value="Xyl_isomerase-like_TIM-brl"/>
</dbReference>
<dbReference type="Gene3D" id="3.20.20.150">
    <property type="entry name" value="Divalent-metal-dependent TIM barrel enzymes"/>
    <property type="match status" value="1"/>
</dbReference>
<dbReference type="InterPro" id="IPR036237">
    <property type="entry name" value="Xyl_isomerase-like_sf"/>
</dbReference>
<accession>A0A916ZAB1</accession>
<reference evidence="2" key="2">
    <citation type="submission" date="2020-09" db="EMBL/GenBank/DDBJ databases">
        <authorList>
            <person name="Sun Q."/>
            <person name="Zhou Y."/>
        </authorList>
    </citation>
    <scope>NUCLEOTIDE SEQUENCE</scope>
    <source>
        <strain evidence="2">CGMCC 1.15178</strain>
    </source>
</reference>
<dbReference type="PANTHER" id="PTHR12110">
    <property type="entry name" value="HYDROXYPYRUVATE ISOMERASE"/>
    <property type="match status" value="1"/>
</dbReference>
<dbReference type="Proteomes" id="UP000612456">
    <property type="component" value="Unassembled WGS sequence"/>
</dbReference>
<proteinExistence type="predicted"/>
<feature type="domain" description="Xylose isomerase-like TIM barrel" evidence="1">
    <location>
        <begin position="21"/>
        <end position="244"/>
    </location>
</feature>
<keyword evidence="3" id="KW-1185">Reference proteome</keyword>
<dbReference type="SUPFAM" id="SSF51658">
    <property type="entry name" value="Xylose isomerase-like"/>
    <property type="match status" value="1"/>
</dbReference>
<dbReference type="Pfam" id="PF01261">
    <property type="entry name" value="AP_endonuc_2"/>
    <property type="match status" value="1"/>
</dbReference>
<dbReference type="InterPro" id="IPR050312">
    <property type="entry name" value="IolE/XylAMocC-like"/>
</dbReference>
<evidence type="ECO:0000313" key="3">
    <source>
        <dbReference type="Proteomes" id="UP000612456"/>
    </source>
</evidence>
<gene>
    <name evidence="2" type="ORF">GCM10010911_46990</name>
</gene>